<keyword evidence="3" id="KW-0813">Transport</keyword>
<dbReference type="Gene3D" id="1.20.1250.20">
    <property type="entry name" value="MFS general substrate transporter like domains"/>
    <property type="match status" value="1"/>
</dbReference>
<name>A0ABW0NSB6_9MICO</name>
<feature type="transmembrane region" description="Helical" evidence="8">
    <location>
        <begin position="430"/>
        <end position="448"/>
    </location>
</feature>
<dbReference type="Proteomes" id="UP001596039">
    <property type="component" value="Unassembled WGS sequence"/>
</dbReference>
<dbReference type="InterPro" id="IPR004638">
    <property type="entry name" value="EmrB-like"/>
</dbReference>
<evidence type="ECO:0000256" key="6">
    <source>
        <dbReference type="ARBA" id="ARBA00022989"/>
    </source>
</evidence>
<feature type="transmembrane region" description="Helical" evidence="8">
    <location>
        <begin position="113"/>
        <end position="133"/>
    </location>
</feature>
<evidence type="ECO:0000256" key="7">
    <source>
        <dbReference type="ARBA" id="ARBA00023136"/>
    </source>
</evidence>
<feature type="transmembrane region" description="Helical" evidence="8">
    <location>
        <begin position="169"/>
        <end position="191"/>
    </location>
</feature>
<feature type="transmembrane region" description="Helical" evidence="8">
    <location>
        <begin position="507"/>
        <end position="526"/>
    </location>
</feature>
<comment type="caution">
    <text evidence="10">The sequence shown here is derived from an EMBL/GenBank/DDBJ whole genome shotgun (WGS) entry which is preliminary data.</text>
</comment>
<feature type="transmembrane region" description="Helical" evidence="8">
    <location>
        <begin position="203"/>
        <end position="223"/>
    </location>
</feature>
<evidence type="ECO:0000313" key="10">
    <source>
        <dbReference type="EMBL" id="MFC5502992.1"/>
    </source>
</evidence>
<evidence type="ECO:0000256" key="1">
    <source>
        <dbReference type="ARBA" id="ARBA00004651"/>
    </source>
</evidence>
<keyword evidence="6 8" id="KW-1133">Transmembrane helix</keyword>
<feature type="transmembrane region" description="Helical" evidence="8">
    <location>
        <begin position="140"/>
        <end position="163"/>
    </location>
</feature>
<dbReference type="PRINTS" id="PR01036">
    <property type="entry name" value="TCRTETB"/>
</dbReference>
<evidence type="ECO:0000256" key="4">
    <source>
        <dbReference type="ARBA" id="ARBA00022475"/>
    </source>
</evidence>
<feature type="transmembrane region" description="Helical" evidence="8">
    <location>
        <begin position="243"/>
        <end position="268"/>
    </location>
</feature>
<feature type="transmembrane region" description="Helical" evidence="8">
    <location>
        <begin position="323"/>
        <end position="345"/>
    </location>
</feature>
<organism evidence="10 11">
    <name type="scientific">Lysinimonas soli</name>
    <dbReference type="NCBI Taxonomy" id="1074233"/>
    <lineage>
        <taxon>Bacteria</taxon>
        <taxon>Bacillati</taxon>
        <taxon>Actinomycetota</taxon>
        <taxon>Actinomycetes</taxon>
        <taxon>Micrococcales</taxon>
        <taxon>Microbacteriaceae</taxon>
        <taxon>Lysinimonas</taxon>
    </lineage>
</organism>
<dbReference type="SUPFAM" id="SSF103473">
    <property type="entry name" value="MFS general substrate transporter"/>
    <property type="match status" value="2"/>
</dbReference>
<dbReference type="Pfam" id="PF07690">
    <property type="entry name" value="MFS_1"/>
    <property type="match status" value="1"/>
</dbReference>
<feature type="transmembrane region" description="Helical" evidence="8">
    <location>
        <begin position="55"/>
        <end position="71"/>
    </location>
</feature>
<gene>
    <name evidence="10" type="ORF">ACFPJ4_12145</name>
</gene>
<evidence type="ECO:0000313" key="11">
    <source>
        <dbReference type="Proteomes" id="UP001596039"/>
    </source>
</evidence>
<dbReference type="EMBL" id="JBHSMG010000003">
    <property type="protein sequence ID" value="MFC5502992.1"/>
    <property type="molecule type" value="Genomic_DNA"/>
</dbReference>
<keyword evidence="4" id="KW-1003">Cell membrane</keyword>
<reference evidence="11" key="1">
    <citation type="journal article" date="2019" name="Int. J. Syst. Evol. Microbiol.">
        <title>The Global Catalogue of Microorganisms (GCM) 10K type strain sequencing project: providing services to taxonomists for standard genome sequencing and annotation.</title>
        <authorList>
            <consortium name="The Broad Institute Genomics Platform"/>
            <consortium name="The Broad Institute Genome Sequencing Center for Infectious Disease"/>
            <person name="Wu L."/>
            <person name="Ma J."/>
        </authorList>
    </citation>
    <scope>NUCLEOTIDE SEQUENCE [LARGE SCALE GENOMIC DNA]</scope>
    <source>
        <strain evidence="11">CGMCC 4.6997</strain>
    </source>
</reference>
<comment type="subcellular location">
    <subcellularLocation>
        <location evidence="1">Cell membrane</location>
        <topology evidence="1">Multi-pass membrane protein</topology>
    </subcellularLocation>
</comment>
<dbReference type="Gene3D" id="1.20.1720.10">
    <property type="entry name" value="Multidrug resistance protein D"/>
    <property type="match status" value="1"/>
</dbReference>
<dbReference type="NCBIfam" id="TIGR00711">
    <property type="entry name" value="efflux_EmrB"/>
    <property type="match status" value="1"/>
</dbReference>
<comment type="similarity">
    <text evidence="2">Belongs to the major facilitator superfamily. EmrB family.</text>
</comment>
<dbReference type="CDD" id="cd17321">
    <property type="entry name" value="MFS_MMR_MDR_like"/>
    <property type="match status" value="1"/>
</dbReference>
<evidence type="ECO:0000256" key="5">
    <source>
        <dbReference type="ARBA" id="ARBA00022692"/>
    </source>
</evidence>
<keyword evidence="7 8" id="KW-0472">Membrane</keyword>
<dbReference type="InterPro" id="IPR020846">
    <property type="entry name" value="MFS_dom"/>
</dbReference>
<dbReference type="PROSITE" id="PS50850">
    <property type="entry name" value="MFS"/>
    <property type="match status" value="1"/>
</dbReference>
<feature type="transmembrane region" description="Helical" evidence="8">
    <location>
        <begin position="357"/>
        <end position="378"/>
    </location>
</feature>
<evidence type="ECO:0000259" key="9">
    <source>
        <dbReference type="PROSITE" id="PS50850"/>
    </source>
</evidence>
<proteinExistence type="inferred from homology"/>
<protein>
    <submittedName>
        <fullName evidence="10">MFS transporter</fullName>
    </submittedName>
</protein>
<feature type="transmembrane region" description="Helical" evidence="8">
    <location>
        <begin position="384"/>
        <end position="409"/>
    </location>
</feature>
<dbReference type="RefSeq" id="WP_386740707.1">
    <property type="nucleotide sequence ID" value="NZ_JBHSMG010000003.1"/>
</dbReference>
<sequence>MTTVTAPVIPDPRRWKAMAVVALGVSIVIMDATVVNVVLPVLIRDVRLTATDAEWTNSIYALVLAALLITTGRLGDRFGRRRLLIAGIVIFGLGSVLAAMATGAPELLTGRLAQGVGAAAILPATLSTVNALFTGRERGIAFAIWGSTIGGMAAVGPVVGGWLTTAFSWQWAFLINIPIVIVVLAGAIFWVPETRDEHAVRGADAPGILLSVVGLSAIVFGLIEGQRLGWWLTSGTPLTFGSLSWSWTVSPVPFAFLTGVACIGAFVLHERSRIRQGRPALADLRLFGIRSFRFGAIAALIVALGEFGMLFALPLYLQGALGYTALNTGVVILALAVGTFLSSGLTPQLTKRIGARGVVRVGLLLEALSILALGLTVSETVTPWLVATWLFVYGIGVGLATAQLTAVILAEVPVNQSGQASGLQSTVRQLGSALGVALLGTLLVTSLATSLSARLESQTTIDGVGRARIVELVSTSAGAVIPQLDELTGQTGVRAIAETSMIGATRVTILSASAVILLGLIATLALPPVTSRTRRRPAGDKVASATER</sequence>
<evidence type="ECO:0000256" key="8">
    <source>
        <dbReference type="SAM" id="Phobius"/>
    </source>
</evidence>
<keyword evidence="11" id="KW-1185">Reference proteome</keyword>
<feature type="transmembrane region" description="Helical" evidence="8">
    <location>
        <begin position="20"/>
        <end position="43"/>
    </location>
</feature>
<dbReference type="PANTHER" id="PTHR42718:SF9">
    <property type="entry name" value="MAJOR FACILITATOR SUPERFAMILY MULTIDRUG TRANSPORTER MFSC"/>
    <property type="match status" value="1"/>
</dbReference>
<keyword evidence="5 8" id="KW-0812">Transmembrane</keyword>
<dbReference type="InterPro" id="IPR036259">
    <property type="entry name" value="MFS_trans_sf"/>
</dbReference>
<dbReference type="PANTHER" id="PTHR42718">
    <property type="entry name" value="MAJOR FACILITATOR SUPERFAMILY MULTIDRUG TRANSPORTER MFSC"/>
    <property type="match status" value="1"/>
</dbReference>
<accession>A0ABW0NSB6</accession>
<feature type="transmembrane region" description="Helical" evidence="8">
    <location>
        <begin position="83"/>
        <end position="101"/>
    </location>
</feature>
<feature type="transmembrane region" description="Helical" evidence="8">
    <location>
        <begin position="294"/>
        <end position="317"/>
    </location>
</feature>
<dbReference type="InterPro" id="IPR011701">
    <property type="entry name" value="MFS"/>
</dbReference>
<evidence type="ECO:0000256" key="2">
    <source>
        <dbReference type="ARBA" id="ARBA00008537"/>
    </source>
</evidence>
<evidence type="ECO:0000256" key="3">
    <source>
        <dbReference type="ARBA" id="ARBA00022448"/>
    </source>
</evidence>
<feature type="domain" description="Major facilitator superfamily (MFS) profile" evidence="9">
    <location>
        <begin position="17"/>
        <end position="531"/>
    </location>
</feature>